<evidence type="ECO:0000256" key="3">
    <source>
        <dbReference type="ARBA" id="ARBA00009908"/>
    </source>
</evidence>
<evidence type="ECO:0000256" key="9">
    <source>
        <dbReference type="SAM" id="MobiDB-lite"/>
    </source>
</evidence>
<dbReference type="GO" id="GO:0070412">
    <property type="term" value="F:R-SMAD binding"/>
    <property type="evidence" value="ECO:0007669"/>
    <property type="project" value="InterPro"/>
</dbReference>
<feature type="compositionally biased region" description="Basic residues" evidence="9">
    <location>
        <begin position="114"/>
        <end position="133"/>
    </location>
</feature>
<evidence type="ECO:0000256" key="7">
    <source>
        <dbReference type="ARBA" id="ARBA00022989"/>
    </source>
</evidence>
<gene>
    <name evidence="10" type="primary">109539372</name>
</gene>
<evidence type="ECO:0000313" key="11">
    <source>
        <dbReference type="Proteomes" id="UP000019118"/>
    </source>
</evidence>
<evidence type="ECO:0000313" key="10">
    <source>
        <dbReference type="EnsemblMetazoa" id="XP_019762634.1"/>
    </source>
</evidence>
<organism evidence="10 11">
    <name type="scientific">Dendroctonus ponderosae</name>
    <name type="common">Mountain pine beetle</name>
    <dbReference type="NCBI Taxonomy" id="77166"/>
    <lineage>
        <taxon>Eukaryota</taxon>
        <taxon>Metazoa</taxon>
        <taxon>Ecdysozoa</taxon>
        <taxon>Arthropoda</taxon>
        <taxon>Hexapoda</taxon>
        <taxon>Insecta</taxon>
        <taxon>Pterygota</taxon>
        <taxon>Neoptera</taxon>
        <taxon>Endopterygota</taxon>
        <taxon>Coleoptera</taxon>
        <taxon>Polyphaga</taxon>
        <taxon>Cucujiformia</taxon>
        <taxon>Curculionidae</taxon>
        <taxon>Scolytinae</taxon>
        <taxon>Dendroctonus</taxon>
    </lineage>
</organism>
<comment type="similarity">
    <text evidence="3">Belongs to the PMEPA1 family.</text>
</comment>
<dbReference type="AlphaFoldDB" id="A0AAR5PNN3"/>
<dbReference type="GO" id="GO:0009968">
    <property type="term" value="P:negative regulation of signal transduction"/>
    <property type="evidence" value="ECO:0007669"/>
    <property type="project" value="UniProtKB-KW"/>
</dbReference>
<dbReference type="Proteomes" id="UP000019118">
    <property type="component" value="Unassembled WGS sequence"/>
</dbReference>
<feature type="compositionally biased region" description="Low complexity" evidence="9">
    <location>
        <begin position="200"/>
        <end position="209"/>
    </location>
</feature>
<keyword evidence="4" id="KW-0812">Transmembrane</keyword>
<evidence type="ECO:0000256" key="6">
    <source>
        <dbReference type="ARBA" id="ARBA00022753"/>
    </source>
</evidence>
<keyword evidence="6" id="KW-0967">Endosome</keyword>
<keyword evidence="7" id="KW-1133">Transmembrane helix</keyword>
<feature type="region of interest" description="Disordered" evidence="9">
    <location>
        <begin position="266"/>
        <end position="286"/>
    </location>
</feature>
<dbReference type="PANTHER" id="PTHR16514">
    <property type="entry name" value="LOW DENSITY LIPOPROTEIN RECEPTOR CLASS A DOMAIN-CONTAINING 4A"/>
    <property type="match status" value="1"/>
</dbReference>
<evidence type="ECO:0000256" key="8">
    <source>
        <dbReference type="ARBA" id="ARBA00023136"/>
    </source>
</evidence>
<evidence type="ECO:0000256" key="5">
    <source>
        <dbReference type="ARBA" id="ARBA00022700"/>
    </source>
</evidence>
<proteinExistence type="inferred from homology"/>
<name>A0AAR5PNN3_DENPD</name>
<dbReference type="PANTHER" id="PTHR16514:SF3">
    <property type="entry name" value="LOW-DENSITY LIPOPROTEIN RECEPTOR CLASS A DOMAIN-CONTAINING PROTEIN 4-LIKE ISOFORM X1"/>
    <property type="match status" value="1"/>
</dbReference>
<evidence type="ECO:0000256" key="2">
    <source>
        <dbReference type="ARBA" id="ARBA00004190"/>
    </source>
</evidence>
<keyword evidence="8" id="KW-0472">Membrane</keyword>
<evidence type="ECO:0000256" key="4">
    <source>
        <dbReference type="ARBA" id="ARBA00022692"/>
    </source>
</evidence>
<dbReference type="KEGG" id="dpa:109539372"/>
<dbReference type="EnsemblMetazoa" id="XM_019907075.1">
    <property type="protein sequence ID" value="XP_019762634.1"/>
    <property type="gene ID" value="LOC109539372"/>
</dbReference>
<evidence type="ECO:0000256" key="1">
    <source>
        <dbReference type="ARBA" id="ARBA00004146"/>
    </source>
</evidence>
<feature type="region of interest" description="Disordered" evidence="9">
    <location>
        <begin position="114"/>
        <end position="230"/>
    </location>
</feature>
<dbReference type="GO" id="GO:0000139">
    <property type="term" value="C:Golgi membrane"/>
    <property type="evidence" value="ECO:0007669"/>
    <property type="project" value="TreeGrafter"/>
</dbReference>
<keyword evidence="5" id="KW-0734">Signal transduction inhibitor</keyword>
<comment type="subcellular location">
    <subcellularLocation>
        <location evidence="1">Early endosome membrane</location>
    </subcellularLocation>
    <subcellularLocation>
        <location evidence="2">Endosome membrane</location>
        <topology evidence="2">Single-pass membrane protein</topology>
    </subcellularLocation>
</comment>
<sequence>MTVKQVSFASCTKNCCCVKINNLEQNILKKAFKKCFGVMRQKVHVNKKMLSVVSAGAAAGMGGMDRLRGGGRAAARELAATRDRQVRLHAVTTDLSLNLPPSIALPDGEEYHYHHRHHHHHRTAYSSRSRFHMRTPEQEAEIYQKCVRPPPNRSARESKSPPPYRSSSAGVLASSSSSSGASSDWSSSSGSDPMVVRCHSMSSTSSAMSCKPEVSGTSHHHSVSSQSAQKTDFLQRTVKIFTGKKSPATSSSQPMAAAPCVIVPTAAAQNRAQPRRDAGPGQKPPV</sequence>
<protein>
    <submittedName>
        <fullName evidence="10">Uncharacterized protein</fullName>
    </submittedName>
</protein>
<dbReference type="GO" id="GO:0031901">
    <property type="term" value="C:early endosome membrane"/>
    <property type="evidence" value="ECO:0007669"/>
    <property type="project" value="UniProtKB-SubCell"/>
</dbReference>
<feature type="compositionally biased region" description="Low complexity" evidence="9">
    <location>
        <begin position="166"/>
        <end position="191"/>
    </location>
</feature>
<keyword evidence="11" id="KW-1185">Reference proteome</keyword>
<accession>A0AAR5PNN3</accession>
<reference evidence="11" key="1">
    <citation type="journal article" date="2013" name="Genome Biol.">
        <title>Draft genome of the mountain pine beetle, Dendroctonus ponderosae Hopkins, a major forest pest.</title>
        <authorList>
            <person name="Keeling C.I."/>
            <person name="Yuen M.M."/>
            <person name="Liao N.Y."/>
            <person name="Docking T.R."/>
            <person name="Chan S.K."/>
            <person name="Taylor G.A."/>
            <person name="Palmquist D.L."/>
            <person name="Jackman S.D."/>
            <person name="Nguyen A."/>
            <person name="Li M."/>
            <person name="Henderson H."/>
            <person name="Janes J.K."/>
            <person name="Zhao Y."/>
            <person name="Pandoh P."/>
            <person name="Moore R."/>
            <person name="Sperling F.A."/>
            <person name="Huber D.P."/>
            <person name="Birol I."/>
            <person name="Jones S.J."/>
            <person name="Bohlmann J."/>
        </authorList>
    </citation>
    <scope>NUCLEOTIDE SEQUENCE</scope>
</reference>
<dbReference type="InterPro" id="IPR043445">
    <property type="entry name" value="TMEPAI/LRAD4"/>
</dbReference>
<reference evidence="10" key="2">
    <citation type="submission" date="2024-08" db="UniProtKB">
        <authorList>
            <consortium name="EnsemblMetazoa"/>
        </authorList>
    </citation>
    <scope>IDENTIFICATION</scope>
</reference>